<organism evidence="1">
    <name type="scientific">Magallana gigas</name>
    <name type="common">Pacific oyster</name>
    <name type="synonym">Crassostrea gigas</name>
    <dbReference type="NCBI Taxonomy" id="29159"/>
    <lineage>
        <taxon>Eukaryota</taxon>
        <taxon>Metazoa</taxon>
        <taxon>Spiralia</taxon>
        <taxon>Lophotrochozoa</taxon>
        <taxon>Mollusca</taxon>
        <taxon>Bivalvia</taxon>
        <taxon>Autobranchia</taxon>
        <taxon>Pteriomorphia</taxon>
        <taxon>Ostreida</taxon>
        <taxon>Ostreoidea</taxon>
        <taxon>Ostreidae</taxon>
        <taxon>Magallana</taxon>
    </lineage>
</organism>
<evidence type="ECO:0000313" key="1">
    <source>
        <dbReference type="EMBL" id="EKC38207.1"/>
    </source>
</evidence>
<dbReference type="EMBL" id="JH817550">
    <property type="protein sequence ID" value="EKC38207.1"/>
    <property type="molecule type" value="Genomic_DNA"/>
</dbReference>
<reference evidence="1" key="1">
    <citation type="journal article" date="2012" name="Nature">
        <title>The oyster genome reveals stress adaptation and complexity of shell formation.</title>
        <authorList>
            <person name="Zhang G."/>
            <person name="Fang X."/>
            <person name="Guo X."/>
            <person name="Li L."/>
            <person name="Luo R."/>
            <person name="Xu F."/>
            <person name="Yang P."/>
            <person name="Zhang L."/>
            <person name="Wang X."/>
            <person name="Qi H."/>
            <person name="Xiong Z."/>
            <person name="Que H."/>
            <person name="Xie Y."/>
            <person name="Holland P.W."/>
            <person name="Paps J."/>
            <person name="Zhu Y."/>
            <person name="Wu F."/>
            <person name="Chen Y."/>
            <person name="Wang J."/>
            <person name="Peng C."/>
            <person name="Meng J."/>
            <person name="Yang L."/>
            <person name="Liu J."/>
            <person name="Wen B."/>
            <person name="Zhang N."/>
            <person name="Huang Z."/>
            <person name="Zhu Q."/>
            <person name="Feng Y."/>
            <person name="Mount A."/>
            <person name="Hedgecock D."/>
            <person name="Xu Z."/>
            <person name="Liu Y."/>
            <person name="Domazet-Loso T."/>
            <person name="Du Y."/>
            <person name="Sun X."/>
            <person name="Zhang S."/>
            <person name="Liu B."/>
            <person name="Cheng P."/>
            <person name="Jiang X."/>
            <person name="Li J."/>
            <person name="Fan D."/>
            <person name="Wang W."/>
            <person name="Fu W."/>
            <person name="Wang T."/>
            <person name="Wang B."/>
            <person name="Zhang J."/>
            <person name="Peng Z."/>
            <person name="Li Y."/>
            <person name="Li N."/>
            <person name="Wang J."/>
            <person name="Chen M."/>
            <person name="He Y."/>
            <person name="Tan F."/>
            <person name="Song X."/>
            <person name="Zheng Q."/>
            <person name="Huang R."/>
            <person name="Yang H."/>
            <person name="Du X."/>
            <person name="Chen L."/>
            <person name="Yang M."/>
            <person name="Gaffney P.M."/>
            <person name="Wang S."/>
            <person name="Luo L."/>
            <person name="She Z."/>
            <person name="Ming Y."/>
            <person name="Huang W."/>
            <person name="Zhang S."/>
            <person name="Huang B."/>
            <person name="Zhang Y."/>
            <person name="Qu T."/>
            <person name="Ni P."/>
            <person name="Miao G."/>
            <person name="Wang J."/>
            <person name="Wang Q."/>
            <person name="Steinberg C.E."/>
            <person name="Wang H."/>
            <person name="Li N."/>
            <person name="Qian L."/>
            <person name="Zhang G."/>
            <person name="Li Y."/>
            <person name="Yang H."/>
            <person name="Liu X."/>
            <person name="Wang J."/>
            <person name="Yin Y."/>
            <person name="Wang J."/>
        </authorList>
    </citation>
    <scope>NUCLEOTIDE SEQUENCE [LARGE SCALE GENOMIC DNA]</scope>
    <source>
        <strain evidence="1">05x7-T-G4-1.051#20</strain>
    </source>
</reference>
<dbReference type="AlphaFoldDB" id="K1QN05"/>
<accession>K1QN05</accession>
<protein>
    <submittedName>
        <fullName evidence="1">Uncharacterized protein</fullName>
    </submittedName>
</protein>
<sequence length="84" mass="10083">MTTKPRLYLLSEKKVQEQESLPLPNKKRVMSLGNFQTYPRYLIIQHLKNQISLRYLIIYSLNKHLYTFTMESGPIHTHFCNKEQ</sequence>
<dbReference type="HOGENOM" id="CLU_2529641_0_0_1"/>
<dbReference type="InParanoid" id="K1QN05"/>
<gene>
    <name evidence="1" type="ORF">CGI_10025701</name>
</gene>
<proteinExistence type="predicted"/>
<name>K1QN05_MAGGI</name>